<dbReference type="Gramene" id="evm.model.05.1641">
    <property type="protein sequence ID" value="cds.evm.model.05.1641"/>
    <property type="gene ID" value="evm.TU.05.1641"/>
</dbReference>
<evidence type="ECO:0000259" key="1">
    <source>
        <dbReference type="Pfam" id="PF14111"/>
    </source>
</evidence>
<keyword evidence="3" id="KW-1185">Reference proteome</keyword>
<dbReference type="PANTHER" id="PTHR31286">
    <property type="entry name" value="GLYCINE-RICH CELL WALL STRUCTURAL PROTEIN 1.8-LIKE"/>
    <property type="match status" value="1"/>
</dbReference>
<dbReference type="InterPro" id="IPR025558">
    <property type="entry name" value="DUF4283"/>
</dbReference>
<evidence type="ECO:0000313" key="3">
    <source>
        <dbReference type="Proteomes" id="UP000596661"/>
    </source>
</evidence>
<reference evidence="2" key="2">
    <citation type="submission" date="2021-03" db="UniProtKB">
        <authorList>
            <consortium name="EnsemblPlants"/>
        </authorList>
    </citation>
    <scope>IDENTIFICATION</scope>
</reference>
<proteinExistence type="predicted"/>
<organism evidence="2 3">
    <name type="scientific">Cannabis sativa</name>
    <name type="common">Hemp</name>
    <name type="synonym">Marijuana</name>
    <dbReference type="NCBI Taxonomy" id="3483"/>
    <lineage>
        <taxon>Eukaryota</taxon>
        <taxon>Viridiplantae</taxon>
        <taxon>Streptophyta</taxon>
        <taxon>Embryophyta</taxon>
        <taxon>Tracheophyta</taxon>
        <taxon>Spermatophyta</taxon>
        <taxon>Magnoliopsida</taxon>
        <taxon>eudicotyledons</taxon>
        <taxon>Gunneridae</taxon>
        <taxon>Pentapetalae</taxon>
        <taxon>rosids</taxon>
        <taxon>fabids</taxon>
        <taxon>Rosales</taxon>
        <taxon>Cannabaceae</taxon>
        <taxon>Cannabis</taxon>
    </lineage>
</organism>
<dbReference type="InterPro" id="IPR040256">
    <property type="entry name" value="At4g02000-like"/>
</dbReference>
<feature type="domain" description="DUF4283" evidence="1">
    <location>
        <begin position="33"/>
        <end position="106"/>
    </location>
</feature>
<dbReference type="PANTHER" id="PTHR31286:SF167">
    <property type="entry name" value="OS09G0268800 PROTEIN"/>
    <property type="match status" value="1"/>
</dbReference>
<dbReference type="Pfam" id="PF14111">
    <property type="entry name" value="DUF4283"/>
    <property type="match status" value="1"/>
</dbReference>
<protein>
    <recommendedName>
        <fullName evidence="1">DUF4283 domain-containing protein</fullName>
    </recommendedName>
</protein>
<evidence type="ECO:0000313" key="2">
    <source>
        <dbReference type="EnsemblPlants" id="cds.evm.model.05.1641"/>
    </source>
</evidence>
<dbReference type="AlphaFoldDB" id="A0A803PM49"/>
<dbReference type="Proteomes" id="UP000596661">
    <property type="component" value="Chromosome 5"/>
</dbReference>
<accession>A0A803PM49</accession>
<name>A0A803PM49_CANSA</name>
<dbReference type="EnsemblPlants" id="evm.model.05.1641">
    <property type="protein sequence ID" value="cds.evm.model.05.1641"/>
    <property type="gene ID" value="evm.TU.05.1641"/>
</dbReference>
<sequence>MDPFVNKMKSAISLTENKSTVLVIADDGSEFEESYEFILVARILTNKKVWLSTFQRQMAEHWDGRFKVNIKEHHSGLFLLYFGCEGDPFRALDKEPRDFQNHHIVLVQPTLLQNVTLETMIYSPFWVQAYQLPFLSKSKTLARSLASILGELVAVHEDSLNEGWDPFLQFRVRIDITKPLLRGRVITLLKVNDKFWVEF</sequence>
<dbReference type="EMBL" id="UZAU01000542">
    <property type="status" value="NOT_ANNOTATED_CDS"/>
    <property type="molecule type" value="Genomic_DNA"/>
</dbReference>
<reference evidence="2" key="1">
    <citation type="submission" date="2018-11" db="EMBL/GenBank/DDBJ databases">
        <authorList>
            <person name="Grassa J C."/>
        </authorList>
    </citation>
    <scope>NUCLEOTIDE SEQUENCE [LARGE SCALE GENOMIC DNA]</scope>
</reference>